<sequence length="586" mass="61974">MIGVRFLAVLLLVGGVTPVDGALPPAWRKPSAAVLLEGGTRLAVANEGTGSLSLVALKSAGDDAGAGDSRVVEQAVGRSLTDLAAIPSTGWLLATDAGTHELRGLKVDGDAVVTLGTAPVAKHPVSVCVSHDGRLASVASLWSRCVTLVELDLTPAGPELRPVAVLPLEFNPRLQLVLDDRRVLVVDAFGGRLALIDLAERTVKPLRSLHGGNVRGVALSRDKEHVVFAHSIQNPLAHTDFNDIHWGMLTNNVLREIPLAGLIDPSSAERETPVRQVGQPGFGAADLAGLAQLRNGNWAVLSSGTGDLSILTTPAGISARISVGARPLSLVLDDRGTVFVVNQLSDSISVVDPAGGAVVETISLGPMPEPTPASRGERLFFSAKLSHDQWLSCHSCHVDGHTTNGLADTHSDGTFGTPKKILSLLGTRDANPWGWNGAFRELHEQVESSITSSMQGPQPTLEEVSDLTAYLHTLRAAPPVLDPVGEEQVESVAAGRQVFEREGCAKCHVPSLTFTTDAVFDVGLTDEEGLSKFNPPSLRGVSQRSTFLHDGRAKSLRSVFEDHSHQIPGGLGPQDLNRLLEYLRSI</sequence>
<keyword evidence="10" id="KW-1185">Reference proteome</keyword>
<dbReference type="InterPro" id="IPR011045">
    <property type="entry name" value="N2O_reductase_N"/>
</dbReference>
<dbReference type="GO" id="GO:0020037">
    <property type="term" value="F:heme binding"/>
    <property type="evidence" value="ECO:0007669"/>
    <property type="project" value="InterPro"/>
</dbReference>
<keyword evidence="4" id="KW-0732">Signal</keyword>
<dbReference type="KEGG" id="ccos:Pan44_18330"/>
<dbReference type="OrthoDB" id="9772811at2"/>
<dbReference type="GO" id="GO:0030313">
    <property type="term" value="C:cell envelope"/>
    <property type="evidence" value="ECO:0007669"/>
    <property type="project" value="UniProtKB-SubCell"/>
</dbReference>
<keyword evidence="6 7" id="KW-0408">Iron</keyword>
<keyword evidence="9" id="KW-0575">Peroxidase</keyword>
<dbReference type="EMBL" id="CP036271">
    <property type="protein sequence ID" value="QDT53809.1"/>
    <property type="molecule type" value="Genomic_DNA"/>
</dbReference>
<reference evidence="9 10" key="1">
    <citation type="submission" date="2019-02" db="EMBL/GenBank/DDBJ databases">
        <title>Deep-cultivation of Planctomycetes and their phenomic and genomic characterization uncovers novel biology.</title>
        <authorList>
            <person name="Wiegand S."/>
            <person name="Jogler M."/>
            <person name="Boedeker C."/>
            <person name="Pinto D."/>
            <person name="Vollmers J."/>
            <person name="Rivas-Marin E."/>
            <person name="Kohn T."/>
            <person name="Peeters S.H."/>
            <person name="Heuer A."/>
            <person name="Rast P."/>
            <person name="Oberbeckmann S."/>
            <person name="Bunk B."/>
            <person name="Jeske O."/>
            <person name="Meyerdierks A."/>
            <person name="Storesund J.E."/>
            <person name="Kallscheuer N."/>
            <person name="Luecker S."/>
            <person name="Lage O.M."/>
            <person name="Pohl T."/>
            <person name="Merkel B.J."/>
            <person name="Hornburger P."/>
            <person name="Mueller R.-W."/>
            <person name="Bruemmer F."/>
            <person name="Labrenz M."/>
            <person name="Spormann A.M."/>
            <person name="Op den Camp H."/>
            <person name="Overmann J."/>
            <person name="Amann R."/>
            <person name="Jetten M.S.M."/>
            <person name="Mascher T."/>
            <person name="Medema M.H."/>
            <person name="Devos D.P."/>
            <person name="Kaster A.-K."/>
            <person name="Ovreas L."/>
            <person name="Rohde M."/>
            <person name="Galperin M.Y."/>
            <person name="Jogler C."/>
        </authorList>
    </citation>
    <scope>NUCLEOTIDE SEQUENCE [LARGE SCALE GENOMIC DNA]</scope>
    <source>
        <strain evidence="9 10">Pan44</strain>
    </source>
</reference>
<feature type="domain" description="Cytochrome c" evidence="8">
    <location>
        <begin position="490"/>
        <end position="586"/>
    </location>
</feature>
<dbReference type="InterPro" id="IPR051395">
    <property type="entry name" value="Cytochrome_c_Peroxidase/MauG"/>
</dbReference>
<gene>
    <name evidence="9" type="ORF">Pan44_18330</name>
</gene>
<dbReference type="InterPro" id="IPR015943">
    <property type="entry name" value="WD40/YVTN_repeat-like_dom_sf"/>
</dbReference>
<accession>A0A517SCE8</accession>
<dbReference type="GO" id="GO:0009055">
    <property type="term" value="F:electron transfer activity"/>
    <property type="evidence" value="ECO:0007669"/>
    <property type="project" value="InterPro"/>
</dbReference>
<dbReference type="PANTHER" id="PTHR30600:SF10">
    <property type="entry name" value="BLL6722 PROTEIN"/>
    <property type="match status" value="1"/>
</dbReference>
<dbReference type="InterPro" id="IPR004852">
    <property type="entry name" value="Di-haem_cyt_c_peroxidsae"/>
</dbReference>
<dbReference type="RefSeq" id="WP_145029317.1">
    <property type="nucleotide sequence ID" value="NZ_CP036271.1"/>
</dbReference>
<evidence type="ECO:0000256" key="7">
    <source>
        <dbReference type="PROSITE-ProRule" id="PRU00433"/>
    </source>
</evidence>
<keyword evidence="5" id="KW-0560">Oxidoreductase</keyword>
<dbReference type="SUPFAM" id="SSF50974">
    <property type="entry name" value="Nitrous oxide reductase, N-terminal domain"/>
    <property type="match status" value="1"/>
</dbReference>
<dbReference type="Gene3D" id="2.130.10.10">
    <property type="entry name" value="YVTN repeat-like/Quinoprotein amine dehydrogenase"/>
    <property type="match status" value="1"/>
</dbReference>
<dbReference type="Pfam" id="PF03150">
    <property type="entry name" value="CCP_MauG"/>
    <property type="match status" value="1"/>
</dbReference>
<organism evidence="9 10">
    <name type="scientific">Caulifigura coniformis</name>
    <dbReference type="NCBI Taxonomy" id="2527983"/>
    <lineage>
        <taxon>Bacteria</taxon>
        <taxon>Pseudomonadati</taxon>
        <taxon>Planctomycetota</taxon>
        <taxon>Planctomycetia</taxon>
        <taxon>Planctomycetales</taxon>
        <taxon>Planctomycetaceae</taxon>
        <taxon>Caulifigura</taxon>
    </lineage>
</organism>
<name>A0A517SCE8_9PLAN</name>
<evidence type="ECO:0000256" key="6">
    <source>
        <dbReference type="ARBA" id="ARBA00023004"/>
    </source>
</evidence>
<dbReference type="InterPro" id="IPR009056">
    <property type="entry name" value="Cyt_c-like_dom"/>
</dbReference>
<dbReference type="GO" id="GO:0004130">
    <property type="term" value="F:cytochrome-c peroxidase activity"/>
    <property type="evidence" value="ECO:0007669"/>
    <property type="project" value="TreeGrafter"/>
</dbReference>
<dbReference type="PANTHER" id="PTHR30600">
    <property type="entry name" value="CYTOCHROME C PEROXIDASE-RELATED"/>
    <property type="match status" value="1"/>
</dbReference>
<keyword evidence="3 7" id="KW-0479">Metal-binding</keyword>
<dbReference type="Gene3D" id="1.10.760.10">
    <property type="entry name" value="Cytochrome c-like domain"/>
    <property type="match status" value="2"/>
</dbReference>
<dbReference type="InterPro" id="IPR036909">
    <property type="entry name" value="Cyt_c-like_dom_sf"/>
</dbReference>
<dbReference type="AlphaFoldDB" id="A0A517SCE8"/>
<evidence type="ECO:0000256" key="2">
    <source>
        <dbReference type="ARBA" id="ARBA00022617"/>
    </source>
</evidence>
<protein>
    <submittedName>
        <fullName evidence="9">Di-heme cytochrome c peroxidase</fullName>
    </submittedName>
</protein>
<evidence type="ECO:0000256" key="5">
    <source>
        <dbReference type="ARBA" id="ARBA00023002"/>
    </source>
</evidence>
<evidence type="ECO:0000256" key="3">
    <source>
        <dbReference type="ARBA" id="ARBA00022723"/>
    </source>
</evidence>
<evidence type="ECO:0000313" key="9">
    <source>
        <dbReference type="EMBL" id="QDT53809.1"/>
    </source>
</evidence>
<dbReference type="InParanoid" id="A0A517SCE8"/>
<evidence type="ECO:0000256" key="4">
    <source>
        <dbReference type="ARBA" id="ARBA00022729"/>
    </source>
</evidence>
<evidence type="ECO:0000256" key="1">
    <source>
        <dbReference type="ARBA" id="ARBA00004196"/>
    </source>
</evidence>
<keyword evidence="2 7" id="KW-0349">Heme</keyword>
<dbReference type="GO" id="GO:0046872">
    <property type="term" value="F:metal ion binding"/>
    <property type="evidence" value="ECO:0007669"/>
    <property type="project" value="UniProtKB-KW"/>
</dbReference>
<dbReference type="Proteomes" id="UP000315700">
    <property type="component" value="Chromosome"/>
</dbReference>
<comment type="subcellular location">
    <subcellularLocation>
        <location evidence="1">Cell envelope</location>
    </subcellularLocation>
</comment>
<evidence type="ECO:0000313" key="10">
    <source>
        <dbReference type="Proteomes" id="UP000315700"/>
    </source>
</evidence>
<evidence type="ECO:0000259" key="8">
    <source>
        <dbReference type="PROSITE" id="PS51007"/>
    </source>
</evidence>
<dbReference type="PROSITE" id="PS51007">
    <property type="entry name" value="CYTC"/>
    <property type="match status" value="2"/>
</dbReference>
<dbReference type="SUPFAM" id="SSF46626">
    <property type="entry name" value="Cytochrome c"/>
    <property type="match status" value="2"/>
</dbReference>
<proteinExistence type="predicted"/>
<feature type="domain" description="Cytochrome c" evidence="8">
    <location>
        <begin position="371"/>
        <end position="475"/>
    </location>
</feature>